<evidence type="ECO:0000313" key="2">
    <source>
        <dbReference type="Proteomes" id="UP000602745"/>
    </source>
</evidence>
<protein>
    <submittedName>
        <fullName evidence="1">Uncharacterized protein</fullName>
    </submittedName>
</protein>
<keyword evidence="2" id="KW-1185">Reference proteome</keyword>
<gene>
    <name evidence="1" type="ORF">GCM10007276_20650</name>
</gene>
<proteinExistence type="predicted"/>
<reference evidence="1" key="1">
    <citation type="journal article" date="2014" name="Int. J. Syst. Evol. Microbiol.">
        <title>Complete genome sequence of Corynebacterium casei LMG S-19264T (=DSM 44701T), isolated from a smear-ripened cheese.</title>
        <authorList>
            <consortium name="US DOE Joint Genome Institute (JGI-PGF)"/>
            <person name="Walter F."/>
            <person name="Albersmeier A."/>
            <person name="Kalinowski J."/>
            <person name="Ruckert C."/>
        </authorList>
    </citation>
    <scope>NUCLEOTIDE SEQUENCE</scope>
    <source>
        <strain evidence="1">CCM 7684</strain>
    </source>
</reference>
<dbReference type="RefSeq" id="WP_188409637.1">
    <property type="nucleotide sequence ID" value="NZ_BMCP01000002.1"/>
</dbReference>
<name>A0A8J2YHK3_9RHOB</name>
<dbReference type="AlphaFoldDB" id="A0A8J2YHK3"/>
<dbReference type="EMBL" id="BMCP01000002">
    <property type="protein sequence ID" value="GGE43256.1"/>
    <property type="molecule type" value="Genomic_DNA"/>
</dbReference>
<comment type="caution">
    <text evidence="1">The sequence shown here is derived from an EMBL/GenBank/DDBJ whole genome shotgun (WGS) entry which is preliminary data.</text>
</comment>
<evidence type="ECO:0000313" key="1">
    <source>
        <dbReference type="EMBL" id="GGE43256.1"/>
    </source>
</evidence>
<dbReference type="Proteomes" id="UP000602745">
    <property type="component" value="Unassembled WGS sequence"/>
</dbReference>
<reference evidence="1" key="2">
    <citation type="submission" date="2020-09" db="EMBL/GenBank/DDBJ databases">
        <authorList>
            <person name="Sun Q."/>
            <person name="Sedlacek I."/>
        </authorList>
    </citation>
    <scope>NUCLEOTIDE SEQUENCE</scope>
    <source>
        <strain evidence="1">CCM 7684</strain>
    </source>
</reference>
<organism evidence="1 2">
    <name type="scientific">Agaricicola taiwanensis</name>
    <dbReference type="NCBI Taxonomy" id="591372"/>
    <lineage>
        <taxon>Bacteria</taxon>
        <taxon>Pseudomonadati</taxon>
        <taxon>Pseudomonadota</taxon>
        <taxon>Alphaproteobacteria</taxon>
        <taxon>Rhodobacterales</taxon>
        <taxon>Paracoccaceae</taxon>
        <taxon>Agaricicola</taxon>
    </lineage>
</organism>
<sequence length="627" mass="67598">MAKKALLIGAGMVALLGIGTFLAAPPIIESCVNSALDAALLQANQHESVKVSRKTSRFDLWSRRLEIDDLVYEQASAYAAKVVVPKLTIEGINVLALTAEIFSGQPAPVDAVDAVRRFSAARVYAPTIEVEDRSLPGEVGKSTYRETIITDLKNGIAASLSIASAETQVPPDENITFEPMTFGSMRYEGIDIGLNLALLAPNAPRGDEMRPLFRSFTSEPIIMKGKAGDVALTLEIGGMTSDEMRVRPSAFDAERMMSAVSAIESAEARGETPPEDATHQVLTAVTDALLGVEMDRLAIDSFKMTVGGDQPGDVDLGPITIQGLKDGALLMLDMRDLHFEARGRRSLKASRYQLKNADFSGTLAFLRDKDMLNAIAEKQISPGDILRMLPRFEVVLEGLVQQENGDAVLEVAQQSLALTGPRGGLPSRFAFAMEGFSVPVPADDPRMDILKDFGIETLRGRLAYIMSYDDSASALKIDSVTADLDQLAALEGKLTLGKIDMTKLIDSPEAFAESLGEATFTKAQVKISDRNGGITRLMEKTAEERGGDLQTLKDELVVKAQVMGVLFLGGSAVEVMPALLKFIEDPKSITVTARPKNDAQPAAELYRSLHEGPQNIPNLLDFEAVAE</sequence>
<accession>A0A8J2YHK3</accession>